<evidence type="ECO:0000313" key="3">
    <source>
        <dbReference type="Proteomes" id="UP000034617"/>
    </source>
</evidence>
<keyword evidence="1" id="KW-0472">Membrane</keyword>
<evidence type="ECO:0000256" key="1">
    <source>
        <dbReference type="SAM" id="Phobius"/>
    </source>
</evidence>
<accession>A0A0G1GWP4</accession>
<protein>
    <submittedName>
        <fullName evidence="2">Uncharacterized protein</fullName>
    </submittedName>
</protein>
<dbReference type="Proteomes" id="UP000034617">
    <property type="component" value="Unassembled WGS sequence"/>
</dbReference>
<dbReference type="EMBL" id="LCHM01000009">
    <property type="protein sequence ID" value="KKT38613.1"/>
    <property type="molecule type" value="Genomic_DNA"/>
</dbReference>
<reference evidence="2 3" key="1">
    <citation type="journal article" date="2015" name="Nature">
        <title>rRNA introns, odd ribosomes, and small enigmatic genomes across a large radiation of phyla.</title>
        <authorList>
            <person name="Brown C.T."/>
            <person name="Hug L.A."/>
            <person name="Thomas B.C."/>
            <person name="Sharon I."/>
            <person name="Castelle C.J."/>
            <person name="Singh A."/>
            <person name="Wilkins M.J."/>
            <person name="Williams K.H."/>
            <person name="Banfield J.F."/>
        </authorList>
    </citation>
    <scope>NUCLEOTIDE SEQUENCE [LARGE SCALE GENOMIC DNA]</scope>
</reference>
<evidence type="ECO:0000313" key="2">
    <source>
        <dbReference type="EMBL" id="KKT38613.1"/>
    </source>
</evidence>
<comment type="caution">
    <text evidence="2">The sequence shown here is derived from an EMBL/GenBank/DDBJ whole genome shotgun (WGS) entry which is preliminary data.</text>
</comment>
<feature type="transmembrane region" description="Helical" evidence="1">
    <location>
        <begin position="9"/>
        <end position="26"/>
    </location>
</feature>
<dbReference type="AlphaFoldDB" id="A0A0G1GWP4"/>
<organism evidence="2 3">
    <name type="scientific">Candidatus Gottesmanbacteria bacterium GW2011_GWB1_44_11c</name>
    <dbReference type="NCBI Taxonomy" id="1618447"/>
    <lineage>
        <taxon>Bacteria</taxon>
        <taxon>Candidatus Gottesmaniibacteriota</taxon>
    </lineage>
</organism>
<gene>
    <name evidence="2" type="ORF">UW22_C0009G0019</name>
</gene>
<proteinExistence type="predicted"/>
<sequence length="66" mass="7627">MKHNNDRDLFLISVFTFITVFLWITFELIKTTKTSTVSSSVQQLSIPISSTIDTDTLNVLNSRKRY</sequence>
<keyword evidence="1" id="KW-1133">Transmembrane helix</keyword>
<keyword evidence="1" id="KW-0812">Transmembrane</keyword>
<name>A0A0G1GWP4_9BACT</name>